<evidence type="ECO:0000313" key="2">
    <source>
        <dbReference type="EMBL" id="SSA41669.1"/>
    </source>
</evidence>
<dbReference type="RefSeq" id="WP_109563584.1">
    <property type="nucleotide sequence ID" value="NZ_QGDJ01000002.1"/>
</dbReference>
<sequence>MPYRLVPLVLVLAACATPTRPPPVDRPDLYETTDAPIPFAVRQLLPRGVLPSDVRVRANCYGYAAGGTVYPVLVPRSGQYCI</sequence>
<evidence type="ECO:0000313" key="3">
    <source>
        <dbReference type="Proteomes" id="UP000245839"/>
    </source>
</evidence>
<dbReference type="PROSITE" id="PS51257">
    <property type="entry name" value="PROKAR_LIPOPROTEIN"/>
    <property type="match status" value="1"/>
</dbReference>
<evidence type="ECO:0000313" key="4">
    <source>
        <dbReference type="Proteomes" id="UP000251571"/>
    </source>
</evidence>
<dbReference type="EMBL" id="UETC01000002">
    <property type="protein sequence ID" value="SSA41669.1"/>
    <property type="molecule type" value="Genomic_DNA"/>
</dbReference>
<dbReference type="OrthoDB" id="7659063at2"/>
<accession>A0A2Y9AGI2</accession>
<dbReference type="AlphaFoldDB" id="A0A2Y9AGI2"/>
<proteinExistence type="predicted"/>
<organism evidence="2 4">
    <name type="scientific">Jannaschia seohaensis</name>
    <dbReference type="NCBI Taxonomy" id="475081"/>
    <lineage>
        <taxon>Bacteria</taxon>
        <taxon>Pseudomonadati</taxon>
        <taxon>Pseudomonadota</taxon>
        <taxon>Alphaproteobacteria</taxon>
        <taxon>Rhodobacterales</taxon>
        <taxon>Roseobacteraceae</taxon>
        <taxon>Jannaschia</taxon>
    </lineage>
</organism>
<dbReference type="EMBL" id="QGDJ01000002">
    <property type="protein sequence ID" value="PWJ21259.1"/>
    <property type="molecule type" value="Genomic_DNA"/>
</dbReference>
<gene>
    <name evidence="1" type="ORF">BCF38_102509</name>
    <name evidence="2" type="ORF">SAMN05421539_102509</name>
</gene>
<dbReference type="Proteomes" id="UP000245839">
    <property type="component" value="Unassembled WGS sequence"/>
</dbReference>
<name>A0A2Y9AGI2_9RHOB</name>
<reference evidence="2 4" key="1">
    <citation type="submission" date="2016-10" db="EMBL/GenBank/DDBJ databases">
        <authorList>
            <person name="Cai Z."/>
        </authorList>
    </citation>
    <scope>NUCLEOTIDE SEQUENCE [LARGE SCALE GENOMIC DNA]</scope>
    <source>
        <strain evidence="2 4">DSM 25227</strain>
    </source>
</reference>
<dbReference type="Proteomes" id="UP000251571">
    <property type="component" value="Unassembled WGS sequence"/>
</dbReference>
<reference evidence="1 3" key="2">
    <citation type="submission" date="2018-03" db="EMBL/GenBank/DDBJ databases">
        <title>Genomic Encyclopedia of Archaeal and Bacterial Type Strains, Phase II (KMG-II): from individual species to whole genera.</title>
        <authorList>
            <person name="Goeker M."/>
        </authorList>
    </citation>
    <scope>NUCLEOTIDE SEQUENCE [LARGE SCALE GENOMIC DNA]</scope>
    <source>
        <strain evidence="1 3">DSM 25227</strain>
    </source>
</reference>
<evidence type="ECO:0000313" key="1">
    <source>
        <dbReference type="EMBL" id="PWJ21259.1"/>
    </source>
</evidence>
<evidence type="ECO:0008006" key="5">
    <source>
        <dbReference type="Google" id="ProtNLM"/>
    </source>
</evidence>
<protein>
    <recommendedName>
        <fullName evidence="5">Lipoprotein</fullName>
    </recommendedName>
</protein>
<keyword evidence="3" id="KW-1185">Reference proteome</keyword>